<evidence type="ECO:0000313" key="5">
    <source>
        <dbReference type="EMBL" id="PUE05130.1"/>
    </source>
</evidence>
<dbReference type="Gene3D" id="3.30.420.10">
    <property type="entry name" value="Ribonuclease H-like superfamily/Ribonuclease H"/>
    <property type="match status" value="1"/>
</dbReference>
<evidence type="ECO:0000259" key="4">
    <source>
        <dbReference type="SMART" id="SM00479"/>
    </source>
</evidence>
<protein>
    <submittedName>
        <fullName evidence="5">DNA polymerase III subunit epsilon</fullName>
    </submittedName>
</protein>
<evidence type="ECO:0000256" key="2">
    <source>
        <dbReference type="ARBA" id="ARBA00022801"/>
    </source>
</evidence>
<gene>
    <name evidence="5" type="ORF">C3L24_01870</name>
</gene>
<keyword evidence="1" id="KW-0540">Nuclease</keyword>
<sequence>MSIWKYLFNLEERRNWYMRKMPGSPLRDYYEVDFPSLDSDWRQIDYLALDFETTGLDDKRDQILSFGHTTLRGQTLLLSEAVHTLTKPTVAIPEASAVVHGILDDRAADAETLEQALPRLLGALAGKAMLAHHAAIEYNFLSNACRRIYGYPFLGPVIDTLALEVRVFRSRDQSIKQGDLRLANARDRYGLPRYPAHNALTDAIAAGELFLAQAAYRQGKRQPTLKELTVIS</sequence>
<dbReference type="SMART" id="SM00479">
    <property type="entry name" value="EXOIII"/>
    <property type="match status" value="1"/>
</dbReference>
<dbReference type="SUPFAM" id="SSF53098">
    <property type="entry name" value="Ribonuclease H-like"/>
    <property type="match status" value="1"/>
</dbReference>
<dbReference type="PANTHER" id="PTHR30231">
    <property type="entry name" value="DNA POLYMERASE III SUBUNIT EPSILON"/>
    <property type="match status" value="1"/>
</dbReference>
<accession>A0A6N4DZ41</accession>
<reference evidence="5 6" key="1">
    <citation type="submission" date="2018-01" db="EMBL/GenBank/DDBJ databases">
        <title>Novel co-symbiosis in the lucinid bivalve Phacoides pectinatus.</title>
        <authorList>
            <person name="Lim S.J."/>
            <person name="Davis B.G."/>
            <person name="Gill D.E."/>
            <person name="Engel A.S."/>
            <person name="Anderson L.C."/>
            <person name="Campbell B.J."/>
        </authorList>
    </citation>
    <scope>NUCLEOTIDE SEQUENCE [LARGE SCALE GENOMIC DNA]</scope>
    <source>
        <strain evidence="5">N3_P5</strain>
    </source>
</reference>
<dbReference type="GO" id="GO:0008408">
    <property type="term" value="F:3'-5' exonuclease activity"/>
    <property type="evidence" value="ECO:0007669"/>
    <property type="project" value="TreeGrafter"/>
</dbReference>
<dbReference type="InterPro" id="IPR013520">
    <property type="entry name" value="Ribonucl_H"/>
</dbReference>
<organism evidence="5 6">
    <name type="scientific">Candidatus Sedimenticola endophacoides</name>
    <dbReference type="NCBI Taxonomy" id="2548426"/>
    <lineage>
        <taxon>Bacteria</taxon>
        <taxon>Pseudomonadati</taxon>
        <taxon>Pseudomonadota</taxon>
        <taxon>Gammaproteobacteria</taxon>
        <taxon>Chromatiales</taxon>
        <taxon>Sedimenticolaceae</taxon>
        <taxon>Sedimenticola</taxon>
    </lineage>
</organism>
<evidence type="ECO:0000256" key="3">
    <source>
        <dbReference type="ARBA" id="ARBA00022839"/>
    </source>
</evidence>
<dbReference type="PANTHER" id="PTHR30231:SF4">
    <property type="entry name" value="PROTEIN NEN2"/>
    <property type="match status" value="1"/>
</dbReference>
<dbReference type="CDD" id="cd06127">
    <property type="entry name" value="DEDDh"/>
    <property type="match status" value="1"/>
</dbReference>
<keyword evidence="2" id="KW-0378">Hydrolase</keyword>
<dbReference type="AlphaFoldDB" id="A0A6N4DZ41"/>
<dbReference type="Proteomes" id="UP000250928">
    <property type="component" value="Unassembled WGS sequence"/>
</dbReference>
<dbReference type="GO" id="GO:0005829">
    <property type="term" value="C:cytosol"/>
    <property type="evidence" value="ECO:0007669"/>
    <property type="project" value="TreeGrafter"/>
</dbReference>
<dbReference type="InterPro" id="IPR012337">
    <property type="entry name" value="RNaseH-like_sf"/>
</dbReference>
<feature type="domain" description="Exonuclease" evidence="4">
    <location>
        <begin position="45"/>
        <end position="219"/>
    </location>
</feature>
<evidence type="ECO:0000256" key="1">
    <source>
        <dbReference type="ARBA" id="ARBA00022722"/>
    </source>
</evidence>
<evidence type="ECO:0000313" key="6">
    <source>
        <dbReference type="Proteomes" id="UP000250928"/>
    </source>
</evidence>
<dbReference type="Pfam" id="PF00929">
    <property type="entry name" value="RNase_T"/>
    <property type="match status" value="1"/>
</dbReference>
<dbReference type="EMBL" id="PQCO01000096">
    <property type="protein sequence ID" value="PUE05130.1"/>
    <property type="molecule type" value="Genomic_DNA"/>
</dbReference>
<name>A0A6N4DZ41_9GAMM</name>
<dbReference type="GO" id="GO:0006259">
    <property type="term" value="P:DNA metabolic process"/>
    <property type="evidence" value="ECO:0007669"/>
    <property type="project" value="UniProtKB-ARBA"/>
</dbReference>
<dbReference type="GO" id="GO:0003676">
    <property type="term" value="F:nucleic acid binding"/>
    <property type="evidence" value="ECO:0007669"/>
    <property type="project" value="InterPro"/>
</dbReference>
<proteinExistence type="predicted"/>
<keyword evidence="3" id="KW-0269">Exonuclease</keyword>
<comment type="caution">
    <text evidence="5">The sequence shown here is derived from an EMBL/GenBank/DDBJ whole genome shotgun (WGS) entry which is preliminary data.</text>
</comment>
<dbReference type="InterPro" id="IPR036397">
    <property type="entry name" value="RNaseH_sf"/>
</dbReference>